<protein>
    <submittedName>
        <fullName evidence="2">Uncharacterized protein</fullName>
    </submittedName>
</protein>
<keyword evidence="3" id="KW-1185">Reference proteome</keyword>
<comment type="caution">
    <text evidence="2">The sequence shown here is derived from an EMBL/GenBank/DDBJ whole genome shotgun (WGS) entry which is preliminary data.</text>
</comment>
<dbReference type="AlphaFoldDB" id="A0A8H7W9K3"/>
<reference evidence="2" key="1">
    <citation type="submission" date="2021-02" db="EMBL/GenBank/DDBJ databases">
        <title>Genome sequence Cadophora malorum strain M34.</title>
        <authorList>
            <person name="Stefanovic E."/>
            <person name="Vu D."/>
            <person name="Scully C."/>
            <person name="Dijksterhuis J."/>
            <person name="Roader J."/>
            <person name="Houbraken J."/>
        </authorList>
    </citation>
    <scope>NUCLEOTIDE SEQUENCE</scope>
    <source>
        <strain evidence="2">M34</strain>
    </source>
</reference>
<feature type="compositionally biased region" description="Low complexity" evidence="1">
    <location>
        <begin position="108"/>
        <end position="117"/>
    </location>
</feature>
<accession>A0A8H7W9K3</accession>
<dbReference type="EMBL" id="JAFJYH010000191">
    <property type="protein sequence ID" value="KAG4416279.1"/>
    <property type="molecule type" value="Genomic_DNA"/>
</dbReference>
<dbReference type="Proteomes" id="UP000664132">
    <property type="component" value="Unassembled WGS sequence"/>
</dbReference>
<name>A0A8H7W9K3_9HELO</name>
<gene>
    <name evidence="2" type="ORF">IFR04_010560</name>
</gene>
<proteinExistence type="predicted"/>
<sequence>MYPALPKGVIMDGYNRRDTSFQEVSPAFKCVVIARYINTEDGQRRLLGNDVVIVDAIRDITKIASDEDKGFWVSSEHLRPYTLEAVSPHRTDAPQSSSSTPVGHETISPRSESSSRGSNRKVSRPTVEDNLDAVRELDLNTSDVVFGVGILNIELRRMNDGTEYDLAALPTNVHGWPVKYTKLSDSKEPDKTPVTRRKEPKVGEDSLQAFPRMHFRKTLDAARNLRLNARDFVFSNGSLRIVLEKMDDGADNDLATLPTTINGWPVIYTCLKNK</sequence>
<evidence type="ECO:0000313" key="3">
    <source>
        <dbReference type="Proteomes" id="UP000664132"/>
    </source>
</evidence>
<feature type="region of interest" description="Disordered" evidence="1">
    <location>
        <begin position="88"/>
        <end position="127"/>
    </location>
</feature>
<evidence type="ECO:0000313" key="2">
    <source>
        <dbReference type="EMBL" id="KAG4416279.1"/>
    </source>
</evidence>
<organism evidence="2 3">
    <name type="scientific">Cadophora malorum</name>
    <dbReference type="NCBI Taxonomy" id="108018"/>
    <lineage>
        <taxon>Eukaryota</taxon>
        <taxon>Fungi</taxon>
        <taxon>Dikarya</taxon>
        <taxon>Ascomycota</taxon>
        <taxon>Pezizomycotina</taxon>
        <taxon>Leotiomycetes</taxon>
        <taxon>Helotiales</taxon>
        <taxon>Ploettnerulaceae</taxon>
        <taxon>Cadophora</taxon>
    </lineage>
</organism>
<dbReference type="OrthoDB" id="10416938at2759"/>
<evidence type="ECO:0000256" key="1">
    <source>
        <dbReference type="SAM" id="MobiDB-lite"/>
    </source>
</evidence>